<dbReference type="EMBL" id="LAZR01018790">
    <property type="protein sequence ID" value="KKL94991.1"/>
    <property type="molecule type" value="Genomic_DNA"/>
</dbReference>
<accession>A0A0F9GWG2</accession>
<proteinExistence type="predicted"/>
<dbReference type="InterPro" id="IPR019205">
    <property type="entry name" value="DUF2080_transposon-encoded"/>
</dbReference>
<dbReference type="NCBIfam" id="NF033496">
    <property type="entry name" value="DUF2080_fam_acc"/>
    <property type="match status" value="1"/>
</dbReference>
<protein>
    <submittedName>
        <fullName evidence="1">Uncharacterized protein</fullName>
    </submittedName>
</protein>
<comment type="caution">
    <text evidence="1">The sequence shown here is derived from an EMBL/GenBank/DDBJ whole genome shotgun (WGS) entry which is preliminary data.</text>
</comment>
<dbReference type="Pfam" id="PF09853">
    <property type="entry name" value="DUF2080"/>
    <property type="match status" value="1"/>
</dbReference>
<gene>
    <name evidence="1" type="ORF">LCGC14_1859160</name>
</gene>
<organism evidence="1">
    <name type="scientific">marine sediment metagenome</name>
    <dbReference type="NCBI Taxonomy" id="412755"/>
    <lineage>
        <taxon>unclassified sequences</taxon>
        <taxon>metagenomes</taxon>
        <taxon>ecological metagenomes</taxon>
    </lineage>
</organism>
<name>A0A0F9GWG2_9ZZZZ</name>
<dbReference type="AlphaFoldDB" id="A0A0F9GWG2"/>
<sequence>MKKRKLQIELDEDDEILDRKITKFGNSSHAVLPLKHRGKRAKIIIKKEGK</sequence>
<evidence type="ECO:0000313" key="1">
    <source>
        <dbReference type="EMBL" id="KKL94991.1"/>
    </source>
</evidence>
<reference evidence="1" key="1">
    <citation type="journal article" date="2015" name="Nature">
        <title>Complex archaea that bridge the gap between prokaryotes and eukaryotes.</title>
        <authorList>
            <person name="Spang A."/>
            <person name="Saw J.H."/>
            <person name="Jorgensen S.L."/>
            <person name="Zaremba-Niedzwiedzka K."/>
            <person name="Martijn J."/>
            <person name="Lind A.E."/>
            <person name="van Eijk R."/>
            <person name="Schleper C."/>
            <person name="Guy L."/>
            <person name="Ettema T.J."/>
        </authorList>
    </citation>
    <scope>NUCLEOTIDE SEQUENCE</scope>
</reference>